<accession>A0A0K9PPP7</accession>
<keyword evidence="2" id="KW-0645">Protease</keyword>
<feature type="region of interest" description="Disordered" evidence="5">
    <location>
        <begin position="63"/>
        <end position="89"/>
    </location>
</feature>
<name>A0A0K9PPP7_ZOSMR</name>
<dbReference type="OMA" id="ISARDGC"/>
<gene>
    <name evidence="7" type="ORF">ZOSMA_18G00310</name>
</gene>
<feature type="region of interest" description="Disordered" evidence="5">
    <location>
        <begin position="1"/>
        <end position="42"/>
    </location>
</feature>
<dbReference type="EMBL" id="LFYR01000692">
    <property type="protein sequence ID" value="KMZ70939.1"/>
    <property type="molecule type" value="Genomic_DNA"/>
</dbReference>
<keyword evidence="4" id="KW-0788">Thiol protease</keyword>
<dbReference type="InterPro" id="IPR003653">
    <property type="entry name" value="Peptidase_C48_C"/>
</dbReference>
<organism evidence="7 8">
    <name type="scientific">Zostera marina</name>
    <name type="common">Eelgrass</name>
    <dbReference type="NCBI Taxonomy" id="29655"/>
    <lineage>
        <taxon>Eukaryota</taxon>
        <taxon>Viridiplantae</taxon>
        <taxon>Streptophyta</taxon>
        <taxon>Embryophyta</taxon>
        <taxon>Tracheophyta</taxon>
        <taxon>Spermatophyta</taxon>
        <taxon>Magnoliopsida</taxon>
        <taxon>Liliopsida</taxon>
        <taxon>Zosteraceae</taxon>
        <taxon>Zostera</taxon>
    </lineage>
</organism>
<proteinExistence type="inferred from homology"/>
<dbReference type="STRING" id="29655.A0A0K9PPP7"/>
<dbReference type="SUPFAM" id="SSF54001">
    <property type="entry name" value="Cysteine proteinases"/>
    <property type="match status" value="1"/>
</dbReference>
<evidence type="ECO:0000313" key="7">
    <source>
        <dbReference type="EMBL" id="KMZ70939.1"/>
    </source>
</evidence>
<dbReference type="PROSITE" id="PS50600">
    <property type="entry name" value="ULP_PROTEASE"/>
    <property type="match status" value="1"/>
</dbReference>
<dbReference type="AlphaFoldDB" id="A0A0K9PPP7"/>
<evidence type="ECO:0000256" key="3">
    <source>
        <dbReference type="ARBA" id="ARBA00022801"/>
    </source>
</evidence>
<feature type="domain" description="Ubiquitin-like protease family profile" evidence="6">
    <location>
        <begin position="156"/>
        <end position="350"/>
    </location>
</feature>
<dbReference type="Pfam" id="PF02902">
    <property type="entry name" value="Peptidase_C48"/>
    <property type="match status" value="1"/>
</dbReference>
<dbReference type="Gene3D" id="3.40.395.10">
    <property type="entry name" value="Adenoviral Proteinase, Chain A"/>
    <property type="match status" value="1"/>
</dbReference>
<keyword evidence="8" id="KW-1185">Reference proteome</keyword>
<dbReference type="PANTHER" id="PTHR12606">
    <property type="entry name" value="SENTRIN/SUMO-SPECIFIC PROTEASE"/>
    <property type="match status" value="1"/>
</dbReference>
<evidence type="ECO:0000256" key="4">
    <source>
        <dbReference type="ARBA" id="ARBA00022807"/>
    </source>
</evidence>
<dbReference type="GO" id="GO:0016926">
    <property type="term" value="P:protein desumoylation"/>
    <property type="evidence" value="ECO:0000318"/>
    <property type="project" value="GO_Central"/>
</dbReference>
<dbReference type="PANTHER" id="PTHR12606:SF157">
    <property type="entry name" value="OS06G0122600 PROTEIN"/>
    <property type="match status" value="1"/>
</dbReference>
<reference evidence="8" key="1">
    <citation type="journal article" date="2016" name="Nature">
        <title>The genome of the seagrass Zostera marina reveals angiosperm adaptation to the sea.</title>
        <authorList>
            <person name="Olsen J.L."/>
            <person name="Rouze P."/>
            <person name="Verhelst B."/>
            <person name="Lin Y.-C."/>
            <person name="Bayer T."/>
            <person name="Collen J."/>
            <person name="Dattolo E."/>
            <person name="De Paoli E."/>
            <person name="Dittami S."/>
            <person name="Maumus F."/>
            <person name="Michel G."/>
            <person name="Kersting A."/>
            <person name="Lauritano C."/>
            <person name="Lohaus R."/>
            <person name="Toepel M."/>
            <person name="Tonon T."/>
            <person name="Vanneste K."/>
            <person name="Amirebrahimi M."/>
            <person name="Brakel J."/>
            <person name="Bostroem C."/>
            <person name="Chovatia M."/>
            <person name="Grimwood J."/>
            <person name="Jenkins J.W."/>
            <person name="Jueterbock A."/>
            <person name="Mraz A."/>
            <person name="Stam W.T."/>
            <person name="Tice H."/>
            <person name="Bornberg-Bauer E."/>
            <person name="Green P.J."/>
            <person name="Pearson G.A."/>
            <person name="Procaccini G."/>
            <person name="Duarte C.M."/>
            <person name="Schmutz J."/>
            <person name="Reusch T.B.H."/>
            <person name="Van de Peer Y."/>
        </authorList>
    </citation>
    <scope>NUCLEOTIDE SEQUENCE [LARGE SCALE GENOMIC DNA]</scope>
    <source>
        <strain evidence="8">cv. Finnish</strain>
    </source>
</reference>
<dbReference type="GO" id="GO:0005634">
    <property type="term" value="C:nucleus"/>
    <property type="evidence" value="ECO:0000318"/>
    <property type="project" value="GO_Central"/>
</dbReference>
<dbReference type="GO" id="GO:0006508">
    <property type="term" value="P:proteolysis"/>
    <property type="evidence" value="ECO:0007669"/>
    <property type="project" value="UniProtKB-KW"/>
</dbReference>
<dbReference type="GO" id="GO:0016929">
    <property type="term" value="F:deSUMOylase activity"/>
    <property type="evidence" value="ECO:0000318"/>
    <property type="project" value="GO_Central"/>
</dbReference>
<dbReference type="OrthoDB" id="996198at2759"/>
<comment type="similarity">
    <text evidence="1">Belongs to the peptidase C48 family.</text>
</comment>
<evidence type="ECO:0000259" key="6">
    <source>
        <dbReference type="PROSITE" id="PS50600"/>
    </source>
</evidence>
<evidence type="ECO:0000256" key="1">
    <source>
        <dbReference type="ARBA" id="ARBA00005234"/>
    </source>
</evidence>
<evidence type="ECO:0000256" key="5">
    <source>
        <dbReference type="SAM" id="MobiDB-lite"/>
    </source>
</evidence>
<evidence type="ECO:0000313" key="8">
    <source>
        <dbReference type="Proteomes" id="UP000036987"/>
    </source>
</evidence>
<sequence length="386" mass="45260">MNGDEVENNNDNGNNMEKMKWSDSKVASIRKRERGKSETTVIRGSNYNLSRYGRRRRQLIIDTDSNSDYSDSDFDSDSDYNPNLSPTNEKKIASNYSFEEENLKKKKFTAEEKKKYPEVPKKINHMFAVTGRSVRASRRNMSSVIEPLSLEEHGRIIRYLRKLRTENKTQKYLFNGTSCTAEGLLDVIRNDMTSDDVIDIYAEILRSEMDDDGRQSLKWIISVMSSMFDGSLKDGNYEQLHKLYDSLNQESDDWTRIKSVLMPLYEGEHWSLMLVDMKQKTFYHLNSLRNRKESQEEFKRWTEWLLNFFAMKISDFTFMGWNTEFVSTFPQQGIKTFDCGVFIMKAMECVATDKQMIWTEHDGSILRKRLFLRIMDVAKAKAKAKP</sequence>
<protein>
    <recommendedName>
        <fullName evidence="6">Ubiquitin-like protease family profile domain-containing protein</fullName>
    </recommendedName>
</protein>
<keyword evidence="3" id="KW-0378">Hydrolase</keyword>
<dbReference type="InterPro" id="IPR038765">
    <property type="entry name" value="Papain-like_cys_pep_sf"/>
</dbReference>
<comment type="caution">
    <text evidence="7">The sequence shown here is derived from an EMBL/GenBank/DDBJ whole genome shotgun (WGS) entry which is preliminary data.</text>
</comment>
<evidence type="ECO:0000256" key="2">
    <source>
        <dbReference type="ARBA" id="ARBA00022670"/>
    </source>
</evidence>
<dbReference type="Proteomes" id="UP000036987">
    <property type="component" value="Unassembled WGS sequence"/>
</dbReference>